<sequence length="268" mass="30464">MASLSGLCSSFPSLKPNNRVGGELSPVRKDSLAVSTRSNSSFKHSVAREVSADLSKTNDVAGLKKAKQGGLEKDPKALWRRYVDWLYQHKELGLYLDVSRIGFSDEFVSEMEPRFQAAFKAMEELERGAIANPDEGRMVGHYWLRNAKLAPNPFLQVQIDKTLAAVCDFADAVISCRLNHLLQRVVLLKYSQLALEVRLWARSSSRKHWLLIILLLRYALWIFFLFIGWQIRFIDNTDPAGIDHQIAQLGPELASTLVIVIYSEWRYP</sequence>
<evidence type="ECO:0008006" key="8">
    <source>
        <dbReference type="Google" id="ProtNLM"/>
    </source>
</evidence>
<keyword evidence="3" id="KW-0413">Isomerase</keyword>
<dbReference type="GO" id="GO:0005829">
    <property type="term" value="C:cytosol"/>
    <property type="evidence" value="ECO:0007669"/>
    <property type="project" value="TreeGrafter"/>
</dbReference>
<dbReference type="GO" id="GO:0006096">
    <property type="term" value="P:glycolytic process"/>
    <property type="evidence" value="ECO:0007669"/>
    <property type="project" value="UniProtKB-KW"/>
</dbReference>
<protein>
    <recommendedName>
        <fullName evidence="8">Glucose-6-phosphate isomerase</fullName>
    </recommendedName>
</protein>
<dbReference type="PROSITE" id="PS51463">
    <property type="entry name" value="P_GLUCOSE_ISOMERASE_3"/>
    <property type="match status" value="1"/>
</dbReference>
<keyword evidence="1" id="KW-0312">Gluconeogenesis</keyword>
<evidence type="ECO:0000256" key="5">
    <source>
        <dbReference type="SAM" id="Phobius"/>
    </source>
</evidence>
<feature type="transmembrane region" description="Helical" evidence="5">
    <location>
        <begin position="208"/>
        <end position="229"/>
    </location>
</feature>
<comment type="caution">
    <text evidence="6">The sequence shown here is derived from an EMBL/GenBank/DDBJ whole genome shotgun (WGS) entry which is preliminary data.</text>
</comment>
<dbReference type="PANTHER" id="PTHR11469">
    <property type="entry name" value="GLUCOSE-6-PHOSPHATE ISOMERASE"/>
    <property type="match status" value="1"/>
</dbReference>
<dbReference type="Gene3D" id="3.40.50.10490">
    <property type="entry name" value="Glucose-6-phosphate isomerase like protein, domain 1"/>
    <property type="match status" value="1"/>
</dbReference>
<keyword evidence="5" id="KW-1133">Transmembrane helix</keyword>
<evidence type="ECO:0000256" key="1">
    <source>
        <dbReference type="ARBA" id="ARBA00022432"/>
    </source>
</evidence>
<keyword evidence="5" id="KW-0472">Membrane</keyword>
<keyword evidence="7" id="KW-1185">Reference proteome</keyword>
<dbReference type="GO" id="GO:0006094">
    <property type="term" value="P:gluconeogenesis"/>
    <property type="evidence" value="ECO:0007669"/>
    <property type="project" value="UniProtKB-KW"/>
</dbReference>
<feature type="compositionally biased region" description="Polar residues" evidence="4">
    <location>
        <begin position="1"/>
        <end position="16"/>
    </location>
</feature>
<dbReference type="GO" id="GO:0004347">
    <property type="term" value="F:glucose-6-phosphate isomerase activity"/>
    <property type="evidence" value="ECO:0007669"/>
    <property type="project" value="InterPro"/>
</dbReference>
<reference evidence="6 7" key="1">
    <citation type="journal article" date="2019" name="Genome Biol. Evol.">
        <title>Insights into the evolution of the New World diploid cottons (Gossypium, subgenus Houzingenia) based on genome sequencing.</title>
        <authorList>
            <person name="Grover C.E."/>
            <person name="Arick M.A. 2nd"/>
            <person name="Thrash A."/>
            <person name="Conover J.L."/>
            <person name="Sanders W.S."/>
            <person name="Peterson D.G."/>
            <person name="Frelichowski J.E."/>
            <person name="Scheffler J.A."/>
            <person name="Scheffler B.E."/>
            <person name="Wendel J.F."/>
        </authorList>
    </citation>
    <scope>NUCLEOTIDE SEQUENCE [LARGE SCALE GENOMIC DNA]</scope>
    <source>
        <strain evidence="6">5</strain>
        <tissue evidence="6">Leaf</tissue>
    </source>
</reference>
<proteinExistence type="predicted"/>
<evidence type="ECO:0000256" key="4">
    <source>
        <dbReference type="SAM" id="MobiDB-lite"/>
    </source>
</evidence>
<dbReference type="PANTHER" id="PTHR11469:SF1">
    <property type="entry name" value="GLUCOSE-6-PHOSPHATE ISOMERASE"/>
    <property type="match status" value="1"/>
</dbReference>
<gene>
    <name evidence="6" type="ORF">Gogos_004226</name>
</gene>
<dbReference type="InterPro" id="IPR046348">
    <property type="entry name" value="SIS_dom_sf"/>
</dbReference>
<dbReference type="Proteomes" id="UP000593579">
    <property type="component" value="Unassembled WGS sequence"/>
</dbReference>
<dbReference type="GO" id="GO:0051156">
    <property type="term" value="P:glucose 6-phosphate metabolic process"/>
    <property type="evidence" value="ECO:0007669"/>
    <property type="project" value="TreeGrafter"/>
</dbReference>
<dbReference type="EMBL" id="JABEZY010000010">
    <property type="protein sequence ID" value="MBA0747303.1"/>
    <property type="molecule type" value="Genomic_DNA"/>
</dbReference>
<dbReference type="InterPro" id="IPR001672">
    <property type="entry name" value="G6P_Isomerase"/>
</dbReference>
<evidence type="ECO:0000256" key="2">
    <source>
        <dbReference type="ARBA" id="ARBA00023152"/>
    </source>
</evidence>
<name>A0A7J9CFJ8_GOSGO</name>
<organism evidence="6 7">
    <name type="scientific">Gossypium gossypioides</name>
    <name type="common">Mexican cotton</name>
    <name type="synonym">Selera gossypioides</name>
    <dbReference type="NCBI Taxonomy" id="34282"/>
    <lineage>
        <taxon>Eukaryota</taxon>
        <taxon>Viridiplantae</taxon>
        <taxon>Streptophyta</taxon>
        <taxon>Embryophyta</taxon>
        <taxon>Tracheophyta</taxon>
        <taxon>Spermatophyta</taxon>
        <taxon>Magnoliopsida</taxon>
        <taxon>eudicotyledons</taxon>
        <taxon>Gunneridae</taxon>
        <taxon>Pentapetalae</taxon>
        <taxon>rosids</taxon>
        <taxon>malvids</taxon>
        <taxon>Malvales</taxon>
        <taxon>Malvaceae</taxon>
        <taxon>Malvoideae</taxon>
        <taxon>Gossypium</taxon>
    </lineage>
</organism>
<feature type="region of interest" description="Disordered" evidence="4">
    <location>
        <begin position="1"/>
        <end position="39"/>
    </location>
</feature>
<evidence type="ECO:0000313" key="6">
    <source>
        <dbReference type="EMBL" id="MBA0747303.1"/>
    </source>
</evidence>
<dbReference type="SUPFAM" id="SSF53697">
    <property type="entry name" value="SIS domain"/>
    <property type="match status" value="1"/>
</dbReference>
<evidence type="ECO:0000313" key="7">
    <source>
        <dbReference type="Proteomes" id="UP000593579"/>
    </source>
</evidence>
<dbReference type="OrthoDB" id="1719921at2759"/>
<keyword evidence="2" id="KW-0324">Glycolysis</keyword>
<keyword evidence="5" id="KW-0812">Transmembrane</keyword>
<accession>A0A7J9CFJ8</accession>
<evidence type="ECO:0000256" key="3">
    <source>
        <dbReference type="ARBA" id="ARBA00023235"/>
    </source>
</evidence>
<dbReference type="GO" id="GO:0048029">
    <property type="term" value="F:monosaccharide binding"/>
    <property type="evidence" value="ECO:0007669"/>
    <property type="project" value="TreeGrafter"/>
</dbReference>
<dbReference type="AlphaFoldDB" id="A0A7J9CFJ8"/>
<dbReference type="GO" id="GO:0097367">
    <property type="term" value="F:carbohydrate derivative binding"/>
    <property type="evidence" value="ECO:0007669"/>
    <property type="project" value="InterPro"/>
</dbReference>